<organism evidence="2 3">
    <name type="scientific">Candidatus Phaeomarinibacter ectocarpi</name>
    <dbReference type="NCBI Taxonomy" id="1458461"/>
    <lineage>
        <taxon>Bacteria</taxon>
        <taxon>Pseudomonadati</taxon>
        <taxon>Pseudomonadota</taxon>
        <taxon>Alphaproteobacteria</taxon>
        <taxon>Hyphomicrobiales</taxon>
        <taxon>Parvibaculaceae</taxon>
        <taxon>Candidatus Phaeomarinibacter</taxon>
    </lineage>
</organism>
<dbReference type="Proteomes" id="UP000032160">
    <property type="component" value="Chromosome I"/>
</dbReference>
<dbReference type="InterPro" id="IPR004360">
    <property type="entry name" value="Glyas_Fos-R_dOase_dom"/>
</dbReference>
<evidence type="ECO:0000259" key="1">
    <source>
        <dbReference type="PROSITE" id="PS51819"/>
    </source>
</evidence>
<dbReference type="PANTHER" id="PTHR21366:SF31">
    <property type="entry name" value="METALLOTHIOL TRANSFERASE FOSB"/>
    <property type="match status" value="1"/>
</dbReference>
<dbReference type="InterPro" id="IPR037523">
    <property type="entry name" value="VOC_core"/>
</dbReference>
<dbReference type="Gene3D" id="3.10.180.10">
    <property type="entry name" value="2,3-Dihydroxybiphenyl 1,2-Dioxygenase, domain 1"/>
    <property type="match status" value="1"/>
</dbReference>
<dbReference type="KEGG" id="pect:BN1012_Phect543"/>
<dbReference type="SUPFAM" id="SSF54593">
    <property type="entry name" value="Glyoxalase/Bleomycin resistance protein/Dihydroxybiphenyl dioxygenase"/>
    <property type="match status" value="1"/>
</dbReference>
<evidence type="ECO:0000313" key="3">
    <source>
        <dbReference type="Proteomes" id="UP000032160"/>
    </source>
</evidence>
<accession>X5MC35</accession>
<dbReference type="PATRIC" id="fig|1458461.3.peg.543"/>
<dbReference type="STRING" id="1458461.BN1012_Phect543"/>
<dbReference type="AlphaFoldDB" id="X5MC35"/>
<dbReference type="OrthoDB" id="9812656at2"/>
<reference evidence="2 3" key="1">
    <citation type="journal article" date="2014" name="Front. Genet.">
        <title>Genome and metabolic network of "Candidatus Phaeomarinobacter ectocarpi" Ec32, a new candidate genus of Alphaproteobacteria frequently associated with brown algae.</title>
        <authorList>
            <person name="Dittami S.M."/>
            <person name="Barbeyron T."/>
            <person name="Boyen C."/>
            <person name="Cambefort J."/>
            <person name="Collet G."/>
            <person name="Delage L."/>
            <person name="Gobet A."/>
            <person name="Groisillier A."/>
            <person name="Leblanc C."/>
            <person name="Michel G."/>
            <person name="Scornet D."/>
            <person name="Siegel A."/>
            <person name="Tapia J.E."/>
            <person name="Tonon T."/>
        </authorList>
    </citation>
    <scope>NUCLEOTIDE SEQUENCE [LARGE SCALE GENOMIC DNA]</scope>
    <source>
        <strain evidence="2 3">Ec32</strain>
    </source>
</reference>
<protein>
    <submittedName>
        <fullName evidence="2">Glyoxalase family protein</fullName>
    </submittedName>
</protein>
<gene>
    <name evidence="2" type="ORF">BN1012_Phect543</name>
</gene>
<dbReference type="Pfam" id="PF00903">
    <property type="entry name" value="Glyoxalase"/>
    <property type="match status" value="1"/>
</dbReference>
<dbReference type="PANTHER" id="PTHR21366">
    <property type="entry name" value="GLYOXALASE FAMILY PROTEIN"/>
    <property type="match status" value="1"/>
</dbReference>
<dbReference type="RefSeq" id="WP_043949623.1">
    <property type="nucleotide sequence ID" value="NZ_HG966617.1"/>
</dbReference>
<keyword evidence="3" id="KW-1185">Reference proteome</keyword>
<dbReference type="InterPro" id="IPR029068">
    <property type="entry name" value="Glyas_Bleomycin-R_OHBP_Dase"/>
</dbReference>
<sequence>MGYHHLALAAKDMKAMHAFYEGVMGFELVKVEIAPIAEGGWGKHFFYRMDGDDSRFIAFWELHDVPGQETHVFDLNEAGNLPTGTNHYSFDVHSAEELETWRAKWNDAGLDVLEIDHNWCHSVYTRDPNGNMVEFCLTTGAFTGADRERALAALDETEFAPSPAPASMQVWEAANAKSA</sequence>
<dbReference type="InterPro" id="IPR050383">
    <property type="entry name" value="GlyoxalaseI/FosfomycinResist"/>
</dbReference>
<proteinExistence type="predicted"/>
<name>X5MC35_9HYPH</name>
<evidence type="ECO:0000313" key="2">
    <source>
        <dbReference type="EMBL" id="CDO58757.1"/>
    </source>
</evidence>
<dbReference type="EMBL" id="HG966617">
    <property type="protein sequence ID" value="CDO58757.1"/>
    <property type="molecule type" value="Genomic_DNA"/>
</dbReference>
<dbReference type="HOGENOM" id="CLU_084417_0_1_5"/>
<feature type="domain" description="VOC" evidence="1">
    <location>
        <begin position="2"/>
        <end position="138"/>
    </location>
</feature>
<dbReference type="PROSITE" id="PS51819">
    <property type="entry name" value="VOC"/>
    <property type="match status" value="1"/>
</dbReference>